<dbReference type="InterPro" id="IPR029016">
    <property type="entry name" value="GAF-like_dom_sf"/>
</dbReference>
<accession>A0A6S7C218</accession>
<evidence type="ECO:0000313" key="6">
    <source>
        <dbReference type="Proteomes" id="UP000494115"/>
    </source>
</evidence>
<sequence length="252" mass="27101">MSVITAFRESKRPLMSFSEAAVETGLSKPTVRRIFLTLQRLGYVISVGSRFGLTPKMLDLGYAYLSSLSLNDIATPVMESLTDRLGESTALVAMDGVDVVYINRVHRHRISSITLAVGTRLPAHATSSGHVLLADMTESSLDDYLRRADLRPLTAHTLTTRAALTERLDVVRARGWDAVDQELEIGRRSAAAPICDACGRVVAALSFSCGTAERQLQQLLDDFLPDLIGAANQISTALGGSGYAPASSGNYS</sequence>
<protein>
    <submittedName>
        <fullName evidence="5">Pca regulon regulatory protein</fullName>
    </submittedName>
</protein>
<dbReference type="SMART" id="SM00346">
    <property type="entry name" value="HTH_ICLR"/>
    <property type="match status" value="1"/>
</dbReference>
<gene>
    <name evidence="5" type="primary">pcaR_3</name>
    <name evidence="5" type="ORF">LMG28138_05884</name>
</gene>
<reference evidence="5 6" key="1">
    <citation type="submission" date="2020-04" db="EMBL/GenBank/DDBJ databases">
        <authorList>
            <person name="De Canck E."/>
        </authorList>
    </citation>
    <scope>NUCLEOTIDE SEQUENCE [LARGE SCALE GENOMIC DNA]</scope>
    <source>
        <strain evidence="5 6">LMG 28138</strain>
    </source>
</reference>
<dbReference type="SUPFAM" id="SSF46785">
    <property type="entry name" value="Winged helix' DNA-binding domain"/>
    <property type="match status" value="1"/>
</dbReference>
<dbReference type="InterPro" id="IPR036390">
    <property type="entry name" value="WH_DNA-bd_sf"/>
</dbReference>
<keyword evidence="1" id="KW-0805">Transcription regulation</keyword>
<organism evidence="5 6">
    <name type="scientific">Pararobbsia alpina</name>
    <dbReference type="NCBI Taxonomy" id="621374"/>
    <lineage>
        <taxon>Bacteria</taxon>
        <taxon>Pseudomonadati</taxon>
        <taxon>Pseudomonadota</taxon>
        <taxon>Betaproteobacteria</taxon>
        <taxon>Burkholderiales</taxon>
        <taxon>Burkholderiaceae</taxon>
        <taxon>Pararobbsia</taxon>
    </lineage>
</organism>
<name>A0A6S7C218_9BURK</name>
<dbReference type="SUPFAM" id="SSF55781">
    <property type="entry name" value="GAF domain-like"/>
    <property type="match status" value="1"/>
</dbReference>
<dbReference type="InterPro" id="IPR005471">
    <property type="entry name" value="Tscrpt_reg_IclR_N"/>
</dbReference>
<dbReference type="GO" id="GO:0003700">
    <property type="term" value="F:DNA-binding transcription factor activity"/>
    <property type="evidence" value="ECO:0007669"/>
    <property type="project" value="TreeGrafter"/>
</dbReference>
<dbReference type="PROSITE" id="PS51078">
    <property type="entry name" value="ICLR_ED"/>
    <property type="match status" value="1"/>
</dbReference>
<evidence type="ECO:0000313" key="5">
    <source>
        <dbReference type="EMBL" id="CAB3807075.1"/>
    </source>
</evidence>
<dbReference type="Gene3D" id="3.30.450.40">
    <property type="match status" value="1"/>
</dbReference>
<dbReference type="InterPro" id="IPR050707">
    <property type="entry name" value="HTH_MetabolicPath_Reg"/>
</dbReference>
<proteinExistence type="predicted"/>
<dbReference type="GO" id="GO:0045892">
    <property type="term" value="P:negative regulation of DNA-templated transcription"/>
    <property type="evidence" value="ECO:0007669"/>
    <property type="project" value="TreeGrafter"/>
</dbReference>
<evidence type="ECO:0000256" key="2">
    <source>
        <dbReference type="ARBA" id="ARBA00023125"/>
    </source>
</evidence>
<keyword evidence="6" id="KW-1185">Reference proteome</keyword>
<evidence type="ECO:0000256" key="3">
    <source>
        <dbReference type="ARBA" id="ARBA00023163"/>
    </source>
</evidence>
<evidence type="ECO:0000256" key="1">
    <source>
        <dbReference type="ARBA" id="ARBA00023015"/>
    </source>
</evidence>
<dbReference type="InterPro" id="IPR014757">
    <property type="entry name" value="Tscrpt_reg_IclR_C"/>
</dbReference>
<dbReference type="PANTHER" id="PTHR30136">
    <property type="entry name" value="HELIX-TURN-HELIX TRANSCRIPTIONAL REGULATOR, ICLR FAMILY"/>
    <property type="match status" value="1"/>
</dbReference>
<dbReference type="PANTHER" id="PTHR30136:SF34">
    <property type="entry name" value="TRANSCRIPTIONAL REGULATOR"/>
    <property type="match status" value="1"/>
</dbReference>
<keyword evidence="3" id="KW-0804">Transcription</keyword>
<feature type="domain" description="IclR-ED" evidence="4">
    <location>
        <begin position="56"/>
        <end position="240"/>
    </location>
</feature>
<dbReference type="Gene3D" id="1.10.10.10">
    <property type="entry name" value="Winged helix-like DNA-binding domain superfamily/Winged helix DNA-binding domain"/>
    <property type="match status" value="1"/>
</dbReference>
<dbReference type="EMBL" id="CADIKM010000094">
    <property type="protein sequence ID" value="CAB3807075.1"/>
    <property type="molecule type" value="Genomic_DNA"/>
</dbReference>
<evidence type="ECO:0000259" key="4">
    <source>
        <dbReference type="PROSITE" id="PS51078"/>
    </source>
</evidence>
<dbReference type="AlphaFoldDB" id="A0A6S7C218"/>
<dbReference type="Proteomes" id="UP000494115">
    <property type="component" value="Unassembled WGS sequence"/>
</dbReference>
<dbReference type="InterPro" id="IPR036388">
    <property type="entry name" value="WH-like_DNA-bd_sf"/>
</dbReference>
<keyword evidence="2" id="KW-0238">DNA-binding</keyword>
<dbReference type="Pfam" id="PF09339">
    <property type="entry name" value="HTH_IclR"/>
    <property type="match status" value="1"/>
</dbReference>
<dbReference type="Pfam" id="PF01614">
    <property type="entry name" value="IclR_C"/>
    <property type="match status" value="1"/>
</dbReference>
<dbReference type="GO" id="GO:0003677">
    <property type="term" value="F:DNA binding"/>
    <property type="evidence" value="ECO:0007669"/>
    <property type="project" value="UniProtKB-KW"/>
</dbReference>